<feature type="domain" description="HPt" evidence="2">
    <location>
        <begin position="27"/>
        <end position="120"/>
    </location>
</feature>
<dbReference type="Pfam" id="PF01627">
    <property type="entry name" value="Hpt"/>
    <property type="match status" value="1"/>
</dbReference>
<dbReference type="InterPro" id="IPR036641">
    <property type="entry name" value="HPT_dom_sf"/>
</dbReference>
<dbReference type="SUPFAM" id="SSF47226">
    <property type="entry name" value="Histidine-containing phosphotransfer domain, HPT domain"/>
    <property type="match status" value="1"/>
</dbReference>
<name>A0A9D1R147_9BACT</name>
<dbReference type="EMBL" id="DXGI01000435">
    <property type="protein sequence ID" value="HIW79776.1"/>
    <property type="molecule type" value="Genomic_DNA"/>
</dbReference>
<dbReference type="AlphaFoldDB" id="A0A9D1R147"/>
<gene>
    <name evidence="3" type="ORF">H9874_11645</name>
</gene>
<sequence length="122" mass="13399">MSDREEQGCRPISGVDWESGVKRLMGNEQLYRRLLSKFVSGYGDAGERVREALKAGERQKAHAELHTLKGVAGNLSLVPLADYVLAAEQAVKHDDVSHEGELIDAMDRELEALIRALKASGL</sequence>
<proteinExistence type="predicted"/>
<dbReference type="Gene3D" id="1.20.120.160">
    <property type="entry name" value="HPT domain"/>
    <property type="match status" value="1"/>
</dbReference>
<organism evidence="3 4">
    <name type="scientific">Candidatus Bilophila faecipullorum</name>
    <dbReference type="NCBI Taxonomy" id="2838482"/>
    <lineage>
        <taxon>Bacteria</taxon>
        <taxon>Pseudomonadati</taxon>
        <taxon>Thermodesulfobacteriota</taxon>
        <taxon>Desulfovibrionia</taxon>
        <taxon>Desulfovibrionales</taxon>
        <taxon>Desulfovibrionaceae</taxon>
        <taxon>Bilophila</taxon>
    </lineage>
</organism>
<reference evidence="3" key="2">
    <citation type="submission" date="2021-04" db="EMBL/GenBank/DDBJ databases">
        <authorList>
            <person name="Gilroy R."/>
        </authorList>
    </citation>
    <scope>NUCLEOTIDE SEQUENCE</scope>
    <source>
        <strain evidence="3">ChiSxjej5B17-1746</strain>
    </source>
</reference>
<dbReference type="GO" id="GO:0004672">
    <property type="term" value="F:protein kinase activity"/>
    <property type="evidence" value="ECO:0007669"/>
    <property type="project" value="UniProtKB-ARBA"/>
</dbReference>
<protein>
    <submittedName>
        <fullName evidence="3">Hpt domain-containing protein</fullName>
    </submittedName>
</protein>
<accession>A0A9D1R147</accession>
<evidence type="ECO:0000313" key="4">
    <source>
        <dbReference type="Proteomes" id="UP000824264"/>
    </source>
</evidence>
<comment type="caution">
    <text evidence="3">The sequence shown here is derived from an EMBL/GenBank/DDBJ whole genome shotgun (WGS) entry which is preliminary data.</text>
</comment>
<evidence type="ECO:0000313" key="3">
    <source>
        <dbReference type="EMBL" id="HIW79776.1"/>
    </source>
</evidence>
<dbReference type="PROSITE" id="PS50894">
    <property type="entry name" value="HPT"/>
    <property type="match status" value="1"/>
</dbReference>
<evidence type="ECO:0000256" key="1">
    <source>
        <dbReference type="PROSITE-ProRule" id="PRU00110"/>
    </source>
</evidence>
<reference evidence="3" key="1">
    <citation type="journal article" date="2021" name="PeerJ">
        <title>Extensive microbial diversity within the chicken gut microbiome revealed by metagenomics and culture.</title>
        <authorList>
            <person name="Gilroy R."/>
            <person name="Ravi A."/>
            <person name="Getino M."/>
            <person name="Pursley I."/>
            <person name="Horton D.L."/>
            <person name="Alikhan N.F."/>
            <person name="Baker D."/>
            <person name="Gharbi K."/>
            <person name="Hall N."/>
            <person name="Watson M."/>
            <person name="Adriaenssens E.M."/>
            <person name="Foster-Nyarko E."/>
            <person name="Jarju S."/>
            <person name="Secka A."/>
            <person name="Antonio M."/>
            <person name="Oren A."/>
            <person name="Chaudhuri R.R."/>
            <person name="La Ragione R."/>
            <person name="Hildebrand F."/>
            <person name="Pallen M.J."/>
        </authorList>
    </citation>
    <scope>NUCLEOTIDE SEQUENCE</scope>
    <source>
        <strain evidence="3">ChiSxjej5B17-1746</strain>
    </source>
</reference>
<dbReference type="InterPro" id="IPR008207">
    <property type="entry name" value="Sig_transdc_His_kin_Hpt_dom"/>
</dbReference>
<keyword evidence="1" id="KW-0597">Phosphoprotein</keyword>
<dbReference type="GO" id="GO:0000160">
    <property type="term" value="P:phosphorelay signal transduction system"/>
    <property type="evidence" value="ECO:0007669"/>
    <property type="project" value="InterPro"/>
</dbReference>
<evidence type="ECO:0000259" key="2">
    <source>
        <dbReference type="PROSITE" id="PS50894"/>
    </source>
</evidence>
<feature type="modified residue" description="Phosphohistidine" evidence="1">
    <location>
        <position position="66"/>
    </location>
</feature>
<dbReference type="Proteomes" id="UP000824264">
    <property type="component" value="Unassembled WGS sequence"/>
</dbReference>